<dbReference type="PROSITE" id="PS51186">
    <property type="entry name" value="GNAT"/>
    <property type="match status" value="1"/>
</dbReference>
<evidence type="ECO:0000259" key="3">
    <source>
        <dbReference type="PROSITE" id="PS51186"/>
    </source>
</evidence>
<dbReference type="InterPro" id="IPR016181">
    <property type="entry name" value="Acyl_CoA_acyltransferase"/>
</dbReference>
<gene>
    <name evidence="4" type="ORF">RHIZ70_575</name>
</gene>
<dbReference type="AlphaFoldDB" id="A0A376AB31"/>
<dbReference type="Pfam" id="PF00583">
    <property type="entry name" value="Acetyltransf_1"/>
    <property type="match status" value="1"/>
</dbReference>
<evidence type="ECO:0000313" key="5">
    <source>
        <dbReference type="Proteomes" id="UP000254764"/>
    </source>
</evidence>
<protein>
    <recommendedName>
        <fullName evidence="3">N-acetyltransferase domain-containing protein</fullName>
    </recommendedName>
</protein>
<dbReference type="Proteomes" id="UP000254764">
    <property type="component" value="Unassembled WGS sequence"/>
</dbReference>
<dbReference type="GO" id="GO:0016747">
    <property type="term" value="F:acyltransferase activity, transferring groups other than amino-acyl groups"/>
    <property type="evidence" value="ECO:0007669"/>
    <property type="project" value="InterPro"/>
</dbReference>
<keyword evidence="2" id="KW-0012">Acyltransferase</keyword>
<proteinExistence type="predicted"/>
<dbReference type="InterPro" id="IPR050832">
    <property type="entry name" value="Bact_Acetyltransf"/>
</dbReference>
<dbReference type="PANTHER" id="PTHR43877">
    <property type="entry name" value="AMINOALKYLPHOSPHONATE N-ACETYLTRANSFERASE-RELATED-RELATED"/>
    <property type="match status" value="1"/>
</dbReference>
<evidence type="ECO:0000256" key="2">
    <source>
        <dbReference type="ARBA" id="ARBA00023315"/>
    </source>
</evidence>
<evidence type="ECO:0000256" key="1">
    <source>
        <dbReference type="ARBA" id="ARBA00022679"/>
    </source>
</evidence>
<reference evidence="5" key="1">
    <citation type="submission" date="2018-07" db="EMBL/GenBank/DDBJ databases">
        <authorList>
            <person name="Peiro R."/>
            <person name="Begona"/>
            <person name="Cbmso G."/>
            <person name="Lopez M."/>
            <person name="Gonzalez S."/>
        </authorList>
    </citation>
    <scope>NUCLEOTIDE SEQUENCE [LARGE SCALE GENOMIC DNA]</scope>
</reference>
<accession>A0A376AB31</accession>
<dbReference type="STRING" id="1336235.GCA_000518785_01066"/>
<name>A0A376AB31_9HYPH</name>
<keyword evidence="5" id="KW-1185">Reference proteome</keyword>
<dbReference type="CDD" id="cd04301">
    <property type="entry name" value="NAT_SF"/>
    <property type="match status" value="1"/>
</dbReference>
<dbReference type="PANTHER" id="PTHR43877:SF2">
    <property type="entry name" value="AMINOALKYLPHOSPHONATE N-ACETYLTRANSFERASE-RELATED"/>
    <property type="match status" value="1"/>
</dbReference>
<keyword evidence="1" id="KW-0808">Transferase</keyword>
<dbReference type="InterPro" id="IPR000182">
    <property type="entry name" value="GNAT_dom"/>
</dbReference>
<organism evidence="4 5">
    <name type="scientific">Ciceribacter selenitireducens ATCC BAA-1503</name>
    <dbReference type="NCBI Taxonomy" id="1336235"/>
    <lineage>
        <taxon>Bacteria</taxon>
        <taxon>Pseudomonadati</taxon>
        <taxon>Pseudomonadota</taxon>
        <taxon>Alphaproteobacteria</taxon>
        <taxon>Hyphomicrobiales</taxon>
        <taxon>Rhizobiaceae</taxon>
        <taxon>Ciceribacter</taxon>
    </lineage>
</organism>
<dbReference type="Gene3D" id="3.40.630.30">
    <property type="match status" value="1"/>
</dbReference>
<dbReference type="RefSeq" id="WP_115672033.1">
    <property type="nucleotide sequence ID" value="NZ_UEYP01000015.1"/>
</dbReference>
<sequence length="155" mass="17009">MQGSAITIRKAREQDVAAVVAILASDDIGGHGDTTDEAARADYLHAFRTLEQAPRETLYVAECDGEIVGTFQTLLTTTLTGRGATSMIVEAVQTRPDMRGRGIGGQMIGFCLEEARRLGLRQVQLTSNAARTDAHRFYERLGFAKSHFGFKYKLK</sequence>
<dbReference type="EMBL" id="UEYP01000015">
    <property type="protein sequence ID" value="SSC64867.1"/>
    <property type="molecule type" value="Genomic_DNA"/>
</dbReference>
<feature type="domain" description="N-acetyltransferase" evidence="3">
    <location>
        <begin position="6"/>
        <end position="155"/>
    </location>
</feature>
<dbReference type="SUPFAM" id="SSF55729">
    <property type="entry name" value="Acyl-CoA N-acyltransferases (Nat)"/>
    <property type="match status" value="1"/>
</dbReference>
<dbReference type="OrthoDB" id="9789603at2"/>
<evidence type="ECO:0000313" key="4">
    <source>
        <dbReference type="EMBL" id="SSC64867.1"/>
    </source>
</evidence>